<evidence type="ECO:0000256" key="1">
    <source>
        <dbReference type="SAM" id="MobiDB-lite"/>
    </source>
</evidence>
<feature type="region of interest" description="Disordered" evidence="1">
    <location>
        <begin position="230"/>
        <end position="258"/>
    </location>
</feature>
<organism evidence="3 4">
    <name type="scientific">Thermasporomyces composti</name>
    <dbReference type="NCBI Taxonomy" id="696763"/>
    <lineage>
        <taxon>Bacteria</taxon>
        <taxon>Bacillati</taxon>
        <taxon>Actinomycetota</taxon>
        <taxon>Actinomycetes</taxon>
        <taxon>Propionibacteriales</taxon>
        <taxon>Nocardioidaceae</taxon>
        <taxon>Thermasporomyces</taxon>
    </lineage>
</organism>
<feature type="compositionally biased region" description="Basic and acidic residues" evidence="1">
    <location>
        <begin position="230"/>
        <end position="239"/>
    </location>
</feature>
<dbReference type="EMBL" id="QTUC01000001">
    <property type="protein sequence ID" value="REF37033.1"/>
    <property type="molecule type" value="Genomic_DNA"/>
</dbReference>
<gene>
    <name evidence="3" type="ORF">DFJ64_2469</name>
</gene>
<keyword evidence="2" id="KW-1133">Transmembrane helix</keyword>
<feature type="region of interest" description="Disordered" evidence="1">
    <location>
        <begin position="81"/>
        <end position="114"/>
    </location>
</feature>
<feature type="region of interest" description="Disordered" evidence="1">
    <location>
        <begin position="128"/>
        <end position="186"/>
    </location>
</feature>
<keyword evidence="4" id="KW-1185">Reference proteome</keyword>
<keyword evidence="2" id="KW-0812">Transmembrane</keyword>
<evidence type="ECO:0000313" key="4">
    <source>
        <dbReference type="Proteomes" id="UP000256485"/>
    </source>
</evidence>
<comment type="caution">
    <text evidence="3">The sequence shown here is derived from an EMBL/GenBank/DDBJ whole genome shotgun (WGS) entry which is preliminary data.</text>
</comment>
<proteinExistence type="predicted"/>
<protein>
    <submittedName>
        <fullName evidence="3">Uncharacterized protein</fullName>
    </submittedName>
</protein>
<dbReference type="Proteomes" id="UP000256485">
    <property type="component" value="Unassembled WGS sequence"/>
</dbReference>
<sequence>MLAGALVAFAVYEREVSLLITAAVGALAAGVIAVVVFDIELIRARRAHGADRVAQARAYAAMYAAHVRVMAEGFALAEQRRRAAEEQASEQASPDESTTEASTESTSPSVASQLEPVVLAMATAGMAEDAATGRPSEADPADQAATSRPTLVEPSHPRLVEAEATSAAEVGVPDTDPEPVARREDETEHVAIPIRMPVAADDDDAADLWDTFDAPTVVDLMAWEVRARLAAEEERERQARSTGGAEPTNESPASAAGA</sequence>
<evidence type="ECO:0000256" key="2">
    <source>
        <dbReference type="SAM" id="Phobius"/>
    </source>
</evidence>
<evidence type="ECO:0000313" key="3">
    <source>
        <dbReference type="EMBL" id="REF37033.1"/>
    </source>
</evidence>
<feature type="compositionally biased region" description="Low complexity" evidence="1">
    <location>
        <begin position="89"/>
        <end position="112"/>
    </location>
</feature>
<keyword evidence="2" id="KW-0472">Membrane</keyword>
<feature type="transmembrane region" description="Helical" evidence="2">
    <location>
        <begin position="16"/>
        <end position="37"/>
    </location>
</feature>
<reference evidence="3 4" key="1">
    <citation type="submission" date="2018-08" db="EMBL/GenBank/DDBJ databases">
        <title>Sequencing the genomes of 1000 actinobacteria strains.</title>
        <authorList>
            <person name="Klenk H.-P."/>
        </authorList>
    </citation>
    <scope>NUCLEOTIDE SEQUENCE [LARGE SCALE GENOMIC DNA]</scope>
    <source>
        <strain evidence="3 4">DSM 22891</strain>
    </source>
</reference>
<dbReference type="AlphaFoldDB" id="A0A3D9V8K2"/>
<accession>A0A3D9V8K2</accession>
<name>A0A3D9V8K2_THECX</name>